<feature type="domain" description="Peptidase S26" evidence="1">
    <location>
        <begin position="9"/>
        <end position="166"/>
    </location>
</feature>
<dbReference type="AlphaFoldDB" id="Q20ZK4"/>
<organism evidence="2">
    <name type="scientific">Rhodopseudomonas palustris (strain BisB18)</name>
    <dbReference type="NCBI Taxonomy" id="316056"/>
    <lineage>
        <taxon>Bacteria</taxon>
        <taxon>Pseudomonadati</taxon>
        <taxon>Pseudomonadota</taxon>
        <taxon>Alphaproteobacteria</taxon>
        <taxon>Hyphomicrobiales</taxon>
        <taxon>Nitrobacteraceae</taxon>
        <taxon>Rhodopseudomonas</taxon>
    </lineage>
</organism>
<dbReference type="Pfam" id="PF10502">
    <property type="entry name" value="Peptidase_S26"/>
    <property type="match status" value="1"/>
</dbReference>
<name>Q20ZK4_RHOPB</name>
<gene>
    <name evidence="2" type="ordered locus">RPC_3906</name>
</gene>
<dbReference type="RefSeq" id="WP_011474314.1">
    <property type="nucleotide sequence ID" value="NC_007925.1"/>
</dbReference>
<dbReference type="STRING" id="316056.RPC_3906"/>
<dbReference type="SUPFAM" id="SSF51306">
    <property type="entry name" value="LexA/Signal peptidase"/>
    <property type="match status" value="1"/>
</dbReference>
<dbReference type="Gene3D" id="2.10.109.10">
    <property type="entry name" value="Umud Fragment, subunit A"/>
    <property type="match status" value="1"/>
</dbReference>
<dbReference type="InterPro" id="IPR036286">
    <property type="entry name" value="LexA/Signal_pep-like_sf"/>
</dbReference>
<reference evidence="2" key="1">
    <citation type="submission" date="2006-03" db="EMBL/GenBank/DDBJ databases">
        <title>Complete sequence of Rhodopseudomonas palustris BisB18.</title>
        <authorList>
            <consortium name="US DOE Joint Genome Institute"/>
            <person name="Copeland A."/>
            <person name="Lucas S."/>
            <person name="Lapidus A."/>
            <person name="Barry K."/>
            <person name="Detter J.C."/>
            <person name="Glavina del Rio T."/>
            <person name="Hammon N."/>
            <person name="Israni S."/>
            <person name="Dalin E."/>
            <person name="Tice H."/>
            <person name="Pitluck S."/>
            <person name="Chain P."/>
            <person name="Malfatti S."/>
            <person name="Shin M."/>
            <person name="Vergez L."/>
            <person name="Schmutz J."/>
            <person name="Larimer F."/>
            <person name="Land M."/>
            <person name="Hauser L."/>
            <person name="Pelletier D.A."/>
            <person name="Kyrpides N."/>
            <person name="Anderson I."/>
            <person name="Oda Y."/>
            <person name="Harwood C.S."/>
            <person name="Richardson P."/>
        </authorList>
    </citation>
    <scope>NUCLEOTIDE SEQUENCE [LARGE SCALE GENOMIC DNA]</scope>
    <source>
        <strain evidence="2">BisB18</strain>
    </source>
</reference>
<accession>Q20ZK4</accession>
<dbReference type="KEGG" id="rpc:RPC_3906"/>
<proteinExistence type="predicted"/>
<dbReference type="InterPro" id="IPR019533">
    <property type="entry name" value="Peptidase_S26"/>
</dbReference>
<sequence>MKARKVTFLTTLSAAAILLVSMGEQTPKLFIWNASESVPVGLYRLRPIRKLAVTELVAVQPPEPLAKFLSEGGYLPRGIPMLKRVLALPGQTVCRNHLLISVDDIALGEALERDRRDRSLPVWQGCHVVAEGEVFLMNLQSADSLDGRYFGVTPATAILGRAEPLWTKEEE</sequence>
<evidence type="ECO:0000313" key="2">
    <source>
        <dbReference type="EMBL" id="ABD89432.1"/>
    </source>
</evidence>
<dbReference type="MEROPS" id="S26.014"/>
<dbReference type="OrthoDB" id="5360818at2"/>
<dbReference type="HOGENOM" id="CLU_104604_0_0_5"/>
<dbReference type="eggNOG" id="COG4959">
    <property type="taxonomic scope" value="Bacteria"/>
</dbReference>
<evidence type="ECO:0000259" key="1">
    <source>
        <dbReference type="Pfam" id="PF10502"/>
    </source>
</evidence>
<protein>
    <submittedName>
        <fullName evidence="2">TraF peptidase. Serine peptidase. MEROPS family S26C</fullName>
    </submittedName>
</protein>
<dbReference type="GO" id="GO:0006465">
    <property type="term" value="P:signal peptide processing"/>
    <property type="evidence" value="ECO:0007669"/>
    <property type="project" value="InterPro"/>
</dbReference>
<dbReference type="EMBL" id="CP000301">
    <property type="protein sequence ID" value="ABD89432.1"/>
    <property type="molecule type" value="Genomic_DNA"/>
</dbReference>
<dbReference type="GO" id="GO:0004252">
    <property type="term" value="F:serine-type endopeptidase activity"/>
    <property type="evidence" value="ECO:0007669"/>
    <property type="project" value="InterPro"/>
</dbReference>